<sequence length="107" mass="11417">MGNTGRSRDAASPLSDSPAALLSVTSSATRRLAAPKIAYASNYGCKHRCGKPGLPPPRSQTHCPAHSALCVPVGEHSWPQTYSERVVLLLGVRLRVGLSRLETKVEL</sequence>
<protein>
    <submittedName>
        <fullName evidence="1">Uncharacterized protein</fullName>
    </submittedName>
</protein>
<reference evidence="1" key="1">
    <citation type="submission" date="2020-03" db="EMBL/GenBank/DDBJ databases">
        <authorList>
            <person name="Weist P."/>
        </authorList>
    </citation>
    <scope>NUCLEOTIDE SEQUENCE</scope>
</reference>
<name>A0A9N7YE39_PLEPL</name>
<accession>A0A9N7YE39</accession>
<gene>
    <name evidence="1" type="ORF">PLEPLA_LOCUS10950</name>
</gene>
<proteinExistence type="predicted"/>
<organism evidence="1 2">
    <name type="scientific">Pleuronectes platessa</name>
    <name type="common">European plaice</name>
    <dbReference type="NCBI Taxonomy" id="8262"/>
    <lineage>
        <taxon>Eukaryota</taxon>
        <taxon>Metazoa</taxon>
        <taxon>Chordata</taxon>
        <taxon>Craniata</taxon>
        <taxon>Vertebrata</taxon>
        <taxon>Euteleostomi</taxon>
        <taxon>Actinopterygii</taxon>
        <taxon>Neopterygii</taxon>
        <taxon>Teleostei</taxon>
        <taxon>Neoteleostei</taxon>
        <taxon>Acanthomorphata</taxon>
        <taxon>Carangaria</taxon>
        <taxon>Pleuronectiformes</taxon>
        <taxon>Pleuronectoidei</taxon>
        <taxon>Pleuronectidae</taxon>
        <taxon>Pleuronectes</taxon>
    </lineage>
</organism>
<evidence type="ECO:0000313" key="1">
    <source>
        <dbReference type="EMBL" id="CAB1423032.1"/>
    </source>
</evidence>
<dbReference type="AlphaFoldDB" id="A0A9N7YE39"/>
<evidence type="ECO:0000313" key="2">
    <source>
        <dbReference type="Proteomes" id="UP001153269"/>
    </source>
</evidence>
<dbReference type="Proteomes" id="UP001153269">
    <property type="component" value="Unassembled WGS sequence"/>
</dbReference>
<comment type="caution">
    <text evidence="1">The sequence shown here is derived from an EMBL/GenBank/DDBJ whole genome shotgun (WGS) entry which is preliminary data.</text>
</comment>
<dbReference type="EMBL" id="CADEAL010000629">
    <property type="protein sequence ID" value="CAB1423032.1"/>
    <property type="molecule type" value="Genomic_DNA"/>
</dbReference>
<keyword evidence="2" id="KW-1185">Reference proteome</keyword>